<gene>
    <name evidence="6" type="ORF">C1I64_15785</name>
</gene>
<evidence type="ECO:0000259" key="5">
    <source>
        <dbReference type="Pfam" id="PF13657"/>
    </source>
</evidence>
<evidence type="ECO:0000256" key="1">
    <source>
        <dbReference type="ARBA" id="ARBA00010164"/>
    </source>
</evidence>
<protein>
    <submittedName>
        <fullName evidence="6">Type II toxin-antitoxin system HipA family toxin</fullName>
    </submittedName>
</protein>
<sequence>MTRQLLVFVDGVRAGVLECDVRSSTFRYDRPYLARRTPTPLSLSLPVGPREYGPEVVEPFLWGLLPDNAETLRRWALDARPQADEHNPFTLLQHYGLDCAGAVQFVRPENEATLGRQGGLSRLSDAQIGAQIRAMNADPSRWTFDDRDGRFSLGGAQAKFGLLREDDAWALPTGATPTTHIVKPGIPEFRASAINEHICLMLAARLGLVAARSRIERFDGETAVVVERYDRLRPAEARPPEESARGLRRIHQEDFCQALSVMPSQKYEDDGGPGLGRMAALLRRQLPRDEAQRAIERLLLGVAFNWLIAAPDAHAKNYSVLLSGRQIALAPLYDIATLTPYDRYRSERMRLAQKVAGTYRLAEIGGLEWRTEAAARGLDPDRFGDRITELVAAAPDHIRALCSDPALRAMDPEFVDDLRTALLDRFAAAAAALR</sequence>
<keyword evidence="3" id="KW-0418">Kinase</keyword>
<dbReference type="Pfam" id="PF07804">
    <property type="entry name" value="HipA_C"/>
    <property type="match status" value="1"/>
</dbReference>
<dbReference type="RefSeq" id="WP_127887852.1">
    <property type="nucleotide sequence ID" value="NZ_CP028137.1"/>
</dbReference>
<evidence type="ECO:0000256" key="3">
    <source>
        <dbReference type="ARBA" id="ARBA00022777"/>
    </source>
</evidence>
<proteinExistence type="inferred from homology"/>
<dbReference type="EMBL" id="CP028137">
    <property type="protein sequence ID" value="AZZ53350.1"/>
    <property type="molecule type" value="Genomic_DNA"/>
</dbReference>
<evidence type="ECO:0000259" key="4">
    <source>
        <dbReference type="Pfam" id="PF07804"/>
    </source>
</evidence>
<feature type="domain" description="HipA-like C-terminal" evidence="4">
    <location>
        <begin position="151"/>
        <end position="397"/>
    </location>
</feature>
<dbReference type="InterPro" id="IPR012893">
    <property type="entry name" value="HipA-like_C"/>
</dbReference>
<dbReference type="PANTHER" id="PTHR37419">
    <property type="entry name" value="SERINE/THREONINE-PROTEIN KINASE TOXIN HIPA"/>
    <property type="match status" value="1"/>
</dbReference>
<dbReference type="InterPro" id="IPR052028">
    <property type="entry name" value="HipA_Ser/Thr_kinase"/>
</dbReference>
<accession>A0A3T0T456</accession>
<dbReference type="AlphaFoldDB" id="A0A3T0T456"/>
<dbReference type="NCBIfam" id="TIGR03071">
    <property type="entry name" value="couple_hipA"/>
    <property type="match status" value="1"/>
</dbReference>
<comment type="similarity">
    <text evidence="1">Belongs to the HipA Ser/Thr kinase family.</text>
</comment>
<dbReference type="GO" id="GO:0004674">
    <property type="term" value="F:protein serine/threonine kinase activity"/>
    <property type="evidence" value="ECO:0007669"/>
    <property type="project" value="TreeGrafter"/>
</dbReference>
<feature type="domain" description="HipA N-terminal subdomain 1" evidence="5">
    <location>
        <begin position="5"/>
        <end position="105"/>
    </location>
</feature>
<name>A0A3T0T456_9MICO</name>
<dbReference type="KEGG" id="rfs:C1I64_15785"/>
<evidence type="ECO:0000313" key="7">
    <source>
        <dbReference type="Proteomes" id="UP000285317"/>
    </source>
</evidence>
<evidence type="ECO:0000313" key="6">
    <source>
        <dbReference type="EMBL" id="AZZ53350.1"/>
    </source>
</evidence>
<dbReference type="Pfam" id="PF13657">
    <property type="entry name" value="Couple_hipA"/>
    <property type="match status" value="1"/>
</dbReference>
<dbReference type="Proteomes" id="UP000285317">
    <property type="component" value="Chromosome"/>
</dbReference>
<dbReference type="InterPro" id="IPR017508">
    <property type="entry name" value="HipA_N1"/>
</dbReference>
<keyword evidence="2" id="KW-0808">Transferase</keyword>
<evidence type="ECO:0000256" key="2">
    <source>
        <dbReference type="ARBA" id="ARBA00022679"/>
    </source>
</evidence>
<dbReference type="GO" id="GO:0005829">
    <property type="term" value="C:cytosol"/>
    <property type="evidence" value="ECO:0007669"/>
    <property type="project" value="TreeGrafter"/>
</dbReference>
<dbReference type="PANTHER" id="PTHR37419:SF1">
    <property type="entry name" value="SERINE_THREONINE-PROTEIN KINASE TOXIN HIPA"/>
    <property type="match status" value="1"/>
</dbReference>
<organism evidence="6 7">
    <name type="scientific">Rathayibacter festucae DSM 15932</name>
    <dbReference type="NCBI Taxonomy" id="1328866"/>
    <lineage>
        <taxon>Bacteria</taxon>
        <taxon>Bacillati</taxon>
        <taxon>Actinomycetota</taxon>
        <taxon>Actinomycetes</taxon>
        <taxon>Micrococcales</taxon>
        <taxon>Microbacteriaceae</taxon>
        <taxon>Rathayibacter</taxon>
    </lineage>
</organism>
<dbReference type="CDD" id="cd17808">
    <property type="entry name" value="HipA_Ec_like"/>
    <property type="match status" value="1"/>
</dbReference>
<reference evidence="6 7" key="1">
    <citation type="submission" date="2018-03" db="EMBL/GenBank/DDBJ databases">
        <title>Bacteriophage NCPPB3778 and a type I-E CRISPR drive the evolution of the US Biological Select Agent, Rathayibacter toxicus.</title>
        <authorList>
            <person name="Davis E.W.II."/>
            <person name="Tabima J.F."/>
            <person name="Weisberg A.J."/>
            <person name="Dantas Lopes L."/>
            <person name="Wiseman M.S."/>
            <person name="Wiseman M.S."/>
            <person name="Pupko T."/>
            <person name="Belcher M.S."/>
            <person name="Sechler A.J."/>
            <person name="Tancos M.A."/>
            <person name="Schroeder B.K."/>
            <person name="Murray T.D."/>
            <person name="Luster D.G."/>
            <person name="Schneider W.L."/>
            <person name="Rogers E."/>
            <person name="Andreote F.D."/>
            <person name="Grunwald N.J."/>
            <person name="Putnam M.L."/>
            <person name="Chang J.H."/>
        </authorList>
    </citation>
    <scope>NUCLEOTIDE SEQUENCE [LARGE SCALE GENOMIC DNA]</scope>
    <source>
        <strain evidence="6 7">DSM 15932</strain>
    </source>
</reference>